<feature type="region of interest" description="Disordered" evidence="4">
    <location>
        <begin position="36"/>
        <end position="66"/>
    </location>
</feature>
<dbReference type="EMBL" id="OU963871">
    <property type="protein sequence ID" value="CAH0383292.1"/>
    <property type="molecule type" value="Genomic_DNA"/>
</dbReference>
<evidence type="ECO:0000256" key="4">
    <source>
        <dbReference type="SAM" id="MobiDB-lite"/>
    </source>
</evidence>
<accession>A0A9P0A377</accession>
<dbReference type="InterPro" id="IPR011042">
    <property type="entry name" value="6-blade_b-propeller_TolB-like"/>
</dbReference>
<reference evidence="5" key="1">
    <citation type="submission" date="2021-12" db="EMBL/GenBank/DDBJ databases">
        <authorList>
            <person name="King R."/>
        </authorList>
    </citation>
    <scope>NUCLEOTIDE SEQUENCE</scope>
</reference>
<evidence type="ECO:0000313" key="6">
    <source>
        <dbReference type="Proteomes" id="UP001152759"/>
    </source>
</evidence>
<keyword evidence="6" id="KW-1185">Reference proteome</keyword>
<evidence type="ECO:0000313" key="5">
    <source>
        <dbReference type="EMBL" id="CAH0383292.1"/>
    </source>
</evidence>
<keyword evidence="3" id="KW-0964">Secreted</keyword>
<name>A0A9P0A377_BEMTA</name>
<evidence type="ECO:0000256" key="1">
    <source>
        <dbReference type="ARBA" id="ARBA00004613"/>
    </source>
</evidence>
<dbReference type="InterPro" id="IPR017996">
    <property type="entry name" value="MRJP/yellow-related"/>
</dbReference>
<evidence type="ECO:0000256" key="2">
    <source>
        <dbReference type="ARBA" id="ARBA00009127"/>
    </source>
</evidence>
<feature type="compositionally biased region" description="Basic residues" evidence="4">
    <location>
        <begin position="36"/>
        <end position="45"/>
    </location>
</feature>
<comment type="subcellular location">
    <subcellularLocation>
        <location evidence="1">Secreted</location>
    </subcellularLocation>
</comment>
<dbReference type="Gene3D" id="2.120.10.30">
    <property type="entry name" value="TolB, C-terminal domain"/>
    <property type="match status" value="1"/>
</dbReference>
<dbReference type="GO" id="GO:0005576">
    <property type="term" value="C:extracellular region"/>
    <property type="evidence" value="ECO:0007669"/>
    <property type="project" value="UniProtKB-SubCell"/>
</dbReference>
<dbReference type="PANTHER" id="PTHR10009">
    <property type="entry name" value="PROTEIN YELLOW-RELATED"/>
    <property type="match status" value="1"/>
</dbReference>
<comment type="similarity">
    <text evidence="2">Belongs to the major royal jelly protein family.</text>
</comment>
<dbReference type="AlphaFoldDB" id="A0A9P0A377"/>
<proteinExistence type="inferred from homology"/>
<sequence>MADRPGDLLERSLLRLLPGRPRFDQHLHRRQRRLRCWRTPRRQHGGRLPQRPDQPPPNGSIDYTQSPPRVKGLSDYFLGVNNIFIDSNDVMYVCDSGRAIDRNGYQALASVGGPKIVVISLENDTVIATYIFTEDVAPNDSYLSAITVDTKNNVIYIADASGTGRNAILLLDLSTGLTRRLLQNKYAVTALYGFVPYTWGQPNYQVVTDSQGNPLRATFINYGVTGLALSPGGNTLCFSRLGGRYLYCVSTEILRNPNATDSEIDSYVRNYGEKGWSAGLIFDSLYTLYGGQSEQDGVFQLLFTTQLVTLYIHDPRINFAYSFDIYNGSLCFINNQLNYLKAVYPGEGRFLVDRRVLPYYVSDHSIDSNWFKTSIV</sequence>
<dbReference type="SUPFAM" id="SSF101898">
    <property type="entry name" value="NHL repeat"/>
    <property type="match status" value="1"/>
</dbReference>
<gene>
    <name evidence="5" type="ORF">BEMITA_LOCUS2753</name>
</gene>
<dbReference type="Proteomes" id="UP001152759">
    <property type="component" value="Chromosome 10"/>
</dbReference>
<evidence type="ECO:0000256" key="3">
    <source>
        <dbReference type="ARBA" id="ARBA00022525"/>
    </source>
</evidence>
<dbReference type="Pfam" id="PF03022">
    <property type="entry name" value="MRJP"/>
    <property type="match status" value="1"/>
</dbReference>
<organism evidence="5 6">
    <name type="scientific">Bemisia tabaci</name>
    <name type="common">Sweetpotato whitefly</name>
    <name type="synonym">Aleurodes tabaci</name>
    <dbReference type="NCBI Taxonomy" id="7038"/>
    <lineage>
        <taxon>Eukaryota</taxon>
        <taxon>Metazoa</taxon>
        <taxon>Ecdysozoa</taxon>
        <taxon>Arthropoda</taxon>
        <taxon>Hexapoda</taxon>
        <taxon>Insecta</taxon>
        <taxon>Pterygota</taxon>
        <taxon>Neoptera</taxon>
        <taxon>Paraneoptera</taxon>
        <taxon>Hemiptera</taxon>
        <taxon>Sternorrhyncha</taxon>
        <taxon>Aleyrodoidea</taxon>
        <taxon>Aleyrodidae</taxon>
        <taxon>Aleyrodinae</taxon>
        <taxon>Bemisia</taxon>
    </lineage>
</organism>
<protein>
    <submittedName>
        <fullName evidence="5">Uncharacterized protein</fullName>
    </submittedName>
</protein>
<dbReference type="PANTHER" id="PTHR10009:SF18">
    <property type="entry name" value="PROTEIN YELLOW-LIKE PROTEIN"/>
    <property type="match status" value="1"/>
</dbReference>